<organism evidence="3 4">
    <name type="scientific">Halarcobacter ebronensis</name>
    <dbReference type="NCBI Taxonomy" id="1462615"/>
    <lineage>
        <taxon>Bacteria</taxon>
        <taxon>Pseudomonadati</taxon>
        <taxon>Campylobacterota</taxon>
        <taxon>Epsilonproteobacteria</taxon>
        <taxon>Campylobacterales</taxon>
        <taxon>Arcobacteraceae</taxon>
        <taxon>Halarcobacter</taxon>
    </lineage>
</organism>
<keyword evidence="4" id="KW-1185">Reference proteome</keyword>
<proteinExistence type="predicted"/>
<dbReference type="InterPro" id="IPR038375">
    <property type="entry name" value="NDUFAF7_sf"/>
</dbReference>
<evidence type="ECO:0000313" key="4">
    <source>
        <dbReference type="Proteomes" id="UP000289758"/>
    </source>
</evidence>
<dbReference type="Gene3D" id="3.40.50.12710">
    <property type="match status" value="1"/>
</dbReference>
<dbReference type="RefSeq" id="WP_129087454.1">
    <property type="nucleotide sequence ID" value="NZ_CP053836.1"/>
</dbReference>
<dbReference type="EMBL" id="PDKK01000007">
    <property type="protein sequence ID" value="RXK05238.1"/>
    <property type="molecule type" value="Genomic_DNA"/>
</dbReference>
<accession>A0A4Q1AQ19</accession>
<dbReference type="Pfam" id="PF02636">
    <property type="entry name" value="Methyltransf_28"/>
    <property type="match status" value="1"/>
</dbReference>
<keyword evidence="2" id="KW-0808">Transferase</keyword>
<dbReference type="Proteomes" id="UP000289758">
    <property type="component" value="Unassembled WGS sequence"/>
</dbReference>
<dbReference type="SUPFAM" id="SSF53335">
    <property type="entry name" value="S-adenosyl-L-methionine-dependent methyltransferases"/>
    <property type="match status" value="1"/>
</dbReference>
<evidence type="ECO:0000313" key="3">
    <source>
        <dbReference type="EMBL" id="RXK05238.1"/>
    </source>
</evidence>
<dbReference type="AlphaFoldDB" id="A0A4Q1AQ19"/>
<dbReference type="PANTHER" id="PTHR12049:SF7">
    <property type="entry name" value="PROTEIN ARGININE METHYLTRANSFERASE NDUFAF7, MITOCHONDRIAL"/>
    <property type="match status" value="1"/>
</dbReference>
<protein>
    <recommendedName>
        <fullName evidence="5">SAM-dependent methyltransferase</fullName>
    </recommendedName>
</protein>
<dbReference type="GO" id="GO:0035243">
    <property type="term" value="F:protein-arginine omega-N symmetric methyltransferase activity"/>
    <property type="evidence" value="ECO:0007669"/>
    <property type="project" value="TreeGrafter"/>
</dbReference>
<comment type="caution">
    <text evidence="3">The sequence shown here is derived from an EMBL/GenBank/DDBJ whole genome shotgun (WGS) entry which is preliminary data.</text>
</comment>
<evidence type="ECO:0000256" key="1">
    <source>
        <dbReference type="ARBA" id="ARBA00022603"/>
    </source>
</evidence>
<dbReference type="InterPro" id="IPR003788">
    <property type="entry name" value="NDUFAF7"/>
</dbReference>
<gene>
    <name evidence="3" type="ORF">CRV07_09490</name>
</gene>
<keyword evidence="1" id="KW-0489">Methyltransferase</keyword>
<dbReference type="InterPro" id="IPR029063">
    <property type="entry name" value="SAM-dependent_MTases_sf"/>
</dbReference>
<sequence length="336" mass="39254">MKREKFSFYFNNWLYGNDGYYANYKNIGKEGDFYTSVSTSAFFGGTIGKKIVDTIKNKELPKDTTILEIGAHHGYLLADIIQFIYTLEPTLLETLNFAIVERFENLQTQQKKYLQDSFGDAIRLKHYNDISEVKLPNAFIVANEIFDAFACELVFTKEKELQIAYVKNHKITFEPCNDEIIKKHCEKYKIKKGEIAVGYEEFAKTLYENIDNFVFLTFDYGDRVPRNDFSTRIYSKHEVFPIFEKGLDLEKYYKKADITYDVFFVHLIDCFKALGVEKVLFKTQVEALIEFGITELLEILQKNVDDTTYLREAQKVKTLIEPTGMGDRFKMLLVKK</sequence>
<evidence type="ECO:0008006" key="5">
    <source>
        <dbReference type="Google" id="ProtNLM"/>
    </source>
</evidence>
<reference evidence="3 4" key="1">
    <citation type="submission" date="2017-10" db="EMBL/GenBank/DDBJ databases">
        <title>Genomics of the genus Arcobacter.</title>
        <authorList>
            <person name="Perez-Cataluna A."/>
            <person name="Figueras M.J."/>
        </authorList>
    </citation>
    <scope>NUCLEOTIDE SEQUENCE [LARGE SCALE GENOMIC DNA]</scope>
    <source>
        <strain evidence="3 4">CECT 8441</strain>
    </source>
</reference>
<evidence type="ECO:0000256" key="2">
    <source>
        <dbReference type="ARBA" id="ARBA00022679"/>
    </source>
</evidence>
<dbReference type="OrthoDB" id="9794208at2"/>
<dbReference type="PANTHER" id="PTHR12049">
    <property type="entry name" value="PROTEIN ARGININE METHYLTRANSFERASE NDUFAF7, MITOCHONDRIAL"/>
    <property type="match status" value="1"/>
</dbReference>
<dbReference type="GO" id="GO:0032259">
    <property type="term" value="P:methylation"/>
    <property type="evidence" value="ECO:0007669"/>
    <property type="project" value="UniProtKB-KW"/>
</dbReference>
<name>A0A4Q1AQ19_9BACT</name>